<keyword evidence="3" id="KW-1185">Reference proteome</keyword>
<dbReference type="InterPro" id="IPR007278">
    <property type="entry name" value="DUF397"/>
</dbReference>
<gene>
    <name evidence="2" type="ORF">GCM10009754_23650</name>
</gene>
<evidence type="ECO:0000313" key="2">
    <source>
        <dbReference type="EMBL" id="GAA1953672.1"/>
    </source>
</evidence>
<proteinExistence type="predicted"/>
<accession>A0ABP5BW89</accession>
<dbReference type="RefSeq" id="WP_344416719.1">
    <property type="nucleotide sequence ID" value="NZ_BAAANN010000008.1"/>
</dbReference>
<name>A0ABP5BW89_9PSEU</name>
<dbReference type="Proteomes" id="UP001501116">
    <property type="component" value="Unassembled WGS sequence"/>
</dbReference>
<dbReference type="EMBL" id="BAAANN010000008">
    <property type="protein sequence ID" value="GAA1953672.1"/>
    <property type="molecule type" value="Genomic_DNA"/>
</dbReference>
<comment type="caution">
    <text evidence="2">The sequence shown here is derived from an EMBL/GenBank/DDBJ whole genome shotgun (WGS) entry which is preliminary data.</text>
</comment>
<evidence type="ECO:0000313" key="3">
    <source>
        <dbReference type="Proteomes" id="UP001501116"/>
    </source>
</evidence>
<dbReference type="Pfam" id="PF04149">
    <property type="entry name" value="DUF397"/>
    <property type="match status" value="1"/>
</dbReference>
<organism evidence="2 3">
    <name type="scientific">Amycolatopsis minnesotensis</name>
    <dbReference type="NCBI Taxonomy" id="337894"/>
    <lineage>
        <taxon>Bacteria</taxon>
        <taxon>Bacillati</taxon>
        <taxon>Actinomycetota</taxon>
        <taxon>Actinomycetes</taxon>
        <taxon>Pseudonocardiales</taxon>
        <taxon>Pseudonocardiaceae</taxon>
        <taxon>Amycolatopsis</taxon>
    </lineage>
</organism>
<sequence length="58" mass="6252">MTWVKSSYSGTSPESECVEVALGTQVTAVRDSKAPSAGNLLVPGESWHAFLAQWKVEQ</sequence>
<evidence type="ECO:0000259" key="1">
    <source>
        <dbReference type="Pfam" id="PF04149"/>
    </source>
</evidence>
<protein>
    <submittedName>
        <fullName evidence="2">DUF397 domain-containing protein</fullName>
    </submittedName>
</protein>
<feature type="domain" description="DUF397" evidence="1">
    <location>
        <begin position="2"/>
        <end position="54"/>
    </location>
</feature>
<reference evidence="3" key="1">
    <citation type="journal article" date="2019" name="Int. J. Syst. Evol. Microbiol.">
        <title>The Global Catalogue of Microorganisms (GCM) 10K type strain sequencing project: providing services to taxonomists for standard genome sequencing and annotation.</title>
        <authorList>
            <consortium name="The Broad Institute Genomics Platform"/>
            <consortium name="The Broad Institute Genome Sequencing Center for Infectious Disease"/>
            <person name="Wu L."/>
            <person name="Ma J."/>
        </authorList>
    </citation>
    <scope>NUCLEOTIDE SEQUENCE [LARGE SCALE GENOMIC DNA]</scope>
    <source>
        <strain evidence="3">JCM 14545</strain>
    </source>
</reference>